<name>C1BBU8_RHOOB</name>
<dbReference type="EMBL" id="AP011116">
    <property type="protein sequence ID" value="BAH55530.1"/>
    <property type="molecule type" value="Genomic_DNA"/>
</dbReference>
<dbReference type="RefSeq" id="WP_012686756.1">
    <property type="nucleotide sequence ID" value="NC_012520.1"/>
</dbReference>
<dbReference type="Proteomes" id="UP000002212">
    <property type="component" value="Plasmid pROB01"/>
</dbReference>
<accession>C1BBU8</accession>
<geneLocation type="plasmid" evidence="1 2">
    <name>pROB01</name>
</geneLocation>
<dbReference type="AlphaFoldDB" id="C1BBU8"/>
<dbReference type="KEGG" id="rop:ROP_pROB01-00310"/>
<reference evidence="1 2" key="1">
    <citation type="submission" date="2009-03" db="EMBL/GenBank/DDBJ databases">
        <title>Comparison of the complete genome sequences of Rhodococcus erythropolis PR4 and Rhodococcus opacus B4.</title>
        <authorList>
            <person name="Takarada H."/>
            <person name="Sekine M."/>
            <person name="Hosoyama A."/>
            <person name="Yamada R."/>
            <person name="Fujisawa T."/>
            <person name="Omata S."/>
            <person name="Shimizu A."/>
            <person name="Tsukatani N."/>
            <person name="Tanikawa S."/>
            <person name="Fujita N."/>
            <person name="Harayama S."/>
        </authorList>
    </citation>
    <scope>NUCLEOTIDE SEQUENCE [LARGE SCALE GENOMIC DNA]</scope>
    <source>
        <strain evidence="1 2">B4</strain>
        <plasmid evidence="1 2">pROB01</plasmid>
    </source>
</reference>
<organism evidence="1 2">
    <name type="scientific">Rhodococcus opacus (strain B4)</name>
    <dbReference type="NCBI Taxonomy" id="632772"/>
    <lineage>
        <taxon>Bacteria</taxon>
        <taxon>Bacillati</taxon>
        <taxon>Actinomycetota</taxon>
        <taxon>Actinomycetes</taxon>
        <taxon>Mycobacteriales</taxon>
        <taxon>Nocardiaceae</taxon>
        <taxon>Rhodococcus</taxon>
    </lineage>
</organism>
<gene>
    <name evidence="1" type="ordered locus">ROP_pROB01-00310</name>
</gene>
<dbReference type="OrthoDB" id="5077512at2"/>
<dbReference type="PATRIC" id="fig|632772.20.peg.7730"/>
<dbReference type="HOGENOM" id="CLU_1569474_0_0_11"/>
<protein>
    <submittedName>
        <fullName evidence="1">Uncharacterized protein</fullName>
    </submittedName>
</protein>
<evidence type="ECO:0000313" key="1">
    <source>
        <dbReference type="EMBL" id="BAH55530.1"/>
    </source>
</evidence>
<keyword evidence="1" id="KW-0614">Plasmid</keyword>
<proteinExistence type="predicted"/>
<evidence type="ECO:0000313" key="2">
    <source>
        <dbReference type="Proteomes" id="UP000002212"/>
    </source>
</evidence>
<sequence length="170" mass="18615">MRIESLSLTLCDDSALAPAFGSARRVGIAEFGAMQPPDEDARVRYVRSEAVVILHHSAETLLRMYFAHVAYPHCPWVGIASSRTPGEFKDKCLKVAHHGVKRDNVATVFMGGTDPRGAAVRLTDDQFEASVEALTSLLLFCAERFLSESFIYNAAKHGSSTVNPEHPLRG</sequence>